<organism evidence="1 2">
    <name type="scientific">Ixodes persulcatus</name>
    <name type="common">Taiga tick</name>
    <dbReference type="NCBI Taxonomy" id="34615"/>
    <lineage>
        <taxon>Eukaryota</taxon>
        <taxon>Metazoa</taxon>
        <taxon>Ecdysozoa</taxon>
        <taxon>Arthropoda</taxon>
        <taxon>Chelicerata</taxon>
        <taxon>Arachnida</taxon>
        <taxon>Acari</taxon>
        <taxon>Parasitiformes</taxon>
        <taxon>Ixodida</taxon>
        <taxon>Ixodoidea</taxon>
        <taxon>Ixodidae</taxon>
        <taxon>Ixodinae</taxon>
        <taxon>Ixodes</taxon>
    </lineage>
</organism>
<name>A0AC60PUX7_IXOPE</name>
<comment type="caution">
    <text evidence="1">The sequence shown here is derived from an EMBL/GenBank/DDBJ whole genome shotgun (WGS) entry which is preliminary data.</text>
</comment>
<gene>
    <name evidence="1" type="ORF">HPB47_027876</name>
</gene>
<reference evidence="1 2" key="1">
    <citation type="journal article" date="2020" name="Cell">
        <title>Large-Scale Comparative Analyses of Tick Genomes Elucidate Their Genetic Diversity and Vector Capacities.</title>
        <authorList>
            <consortium name="Tick Genome and Microbiome Consortium (TIGMIC)"/>
            <person name="Jia N."/>
            <person name="Wang J."/>
            <person name="Shi W."/>
            <person name="Du L."/>
            <person name="Sun Y."/>
            <person name="Zhan W."/>
            <person name="Jiang J.F."/>
            <person name="Wang Q."/>
            <person name="Zhang B."/>
            <person name="Ji P."/>
            <person name="Bell-Sakyi L."/>
            <person name="Cui X.M."/>
            <person name="Yuan T.T."/>
            <person name="Jiang B.G."/>
            <person name="Yang W.F."/>
            <person name="Lam T.T."/>
            <person name="Chang Q.C."/>
            <person name="Ding S.J."/>
            <person name="Wang X.J."/>
            <person name="Zhu J.G."/>
            <person name="Ruan X.D."/>
            <person name="Zhao L."/>
            <person name="Wei J.T."/>
            <person name="Ye R.Z."/>
            <person name="Que T.C."/>
            <person name="Du C.H."/>
            <person name="Zhou Y.H."/>
            <person name="Cheng J.X."/>
            <person name="Dai P.F."/>
            <person name="Guo W.B."/>
            <person name="Han X.H."/>
            <person name="Huang E.J."/>
            <person name="Li L.F."/>
            <person name="Wei W."/>
            <person name="Gao Y.C."/>
            <person name="Liu J.Z."/>
            <person name="Shao H.Z."/>
            <person name="Wang X."/>
            <person name="Wang C.C."/>
            <person name="Yang T.C."/>
            <person name="Huo Q.B."/>
            <person name="Li W."/>
            <person name="Chen H.Y."/>
            <person name="Chen S.E."/>
            <person name="Zhou L.G."/>
            <person name="Ni X.B."/>
            <person name="Tian J.H."/>
            <person name="Sheng Y."/>
            <person name="Liu T."/>
            <person name="Pan Y.S."/>
            <person name="Xia L.Y."/>
            <person name="Li J."/>
            <person name="Zhao F."/>
            <person name="Cao W.C."/>
        </authorList>
    </citation>
    <scope>NUCLEOTIDE SEQUENCE [LARGE SCALE GENOMIC DNA]</scope>
    <source>
        <strain evidence="1">Iper-2018</strain>
    </source>
</reference>
<sequence length="218" mass="24664">MTCEFASNVLAAETEAAAFKLRHVREMDKNQQQQPPQQVPVEEDLQTAFKKLKVNMVSENRRLAAGLQRHHYYHHHHHGNHLSGPLRKYRSRSTSTSSAEAPLDLKTVATALERLPNTNLEPAPTLETRTAVRTPALDVRASGADMTCSQQARMDDTTVDELAGYFDNLVYIPRKMSLMAEMMYTAIHTSSEHMERKLVQRNPGILRSIPTPAHFHLD</sequence>
<evidence type="ECO:0000313" key="2">
    <source>
        <dbReference type="Proteomes" id="UP000805193"/>
    </source>
</evidence>
<protein>
    <submittedName>
        <fullName evidence="1">Uncharacterized protein</fullName>
    </submittedName>
</protein>
<dbReference type="EMBL" id="JABSTQ010009917">
    <property type="protein sequence ID" value="KAG0424922.1"/>
    <property type="molecule type" value="Genomic_DNA"/>
</dbReference>
<dbReference type="Proteomes" id="UP000805193">
    <property type="component" value="Unassembled WGS sequence"/>
</dbReference>
<evidence type="ECO:0000313" key="1">
    <source>
        <dbReference type="EMBL" id="KAG0424922.1"/>
    </source>
</evidence>
<accession>A0AC60PUX7</accession>
<proteinExistence type="predicted"/>
<keyword evidence="2" id="KW-1185">Reference proteome</keyword>